<dbReference type="AlphaFoldDB" id="A0A069CZB6"/>
<dbReference type="GO" id="GO:0005829">
    <property type="term" value="C:cytosol"/>
    <property type="evidence" value="ECO:0007669"/>
    <property type="project" value="TreeGrafter"/>
</dbReference>
<sequence length="266" mass="29556">MLLVTDLDGTFLKDDKTFNRPAFEKLLLAWRRAGHHFAIASGRELKWIERWFDDLLTEIDVVASNGAVLQRVGRSPIAVTIRPASYVALQELIDTYPEKPTELHGFSTQSMYLHQAYPAMHADSLAFAKQVYNLVLVDGFQQVKEPLTTITGHWSEVAAEEIIKKINQADLALYATTSGYGSVDILPAGVNKAVTLKQLLASNAMQTTDLIAVGDGMNDLEMLALAQQGYIMPQSDQRLFDYNFKAIDLDNNHDGVLALMAKLLTE</sequence>
<dbReference type="EMBL" id="DF820486">
    <property type="protein sequence ID" value="GAK30411.1"/>
    <property type="molecule type" value="Genomic_DNA"/>
</dbReference>
<dbReference type="Gene3D" id="3.40.50.1000">
    <property type="entry name" value="HAD superfamily/HAD-like"/>
    <property type="match status" value="1"/>
</dbReference>
<dbReference type="Proteomes" id="UP000030643">
    <property type="component" value="Unassembled WGS sequence"/>
</dbReference>
<evidence type="ECO:0000313" key="1">
    <source>
        <dbReference type="EMBL" id="GAK30411.1"/>
    </source>
</evidence>
<dbReference type="InterPro" id="IPR023214">
    <property type="entry name" value="HAD_sf"/>
</dbReference>
<proteinExistence type="predicted"/>
<dbReference type="InterPro" id="IPR036412">
    <property type="entry name" value="HAD-like_sf"/>
</dbReference>
<accession>A0A069CZB6</accession>
<organism evidence="1 2">
    <name type="scientific">Weissella oryzae (strain DSM 25784 / JCM 18191 / LMG 30913 / SG25)</name>
    <dbReference type="NCBI Taxonomy" id="1329250"/>
    <lineage>
        <taxon>Bacteria</taxon>
        <taxon>Bacillati</taxon>
        <taxon>Bacillota</taxon>
        <taxon>Bacilli</taxon>
        <taxon>Lactobacillales</taxon>
        <taxon>Lactobacillaceae</taxon>
        <taxon>Weissella</taxon>
    </lineage>
</organism>
<dbReference type="PANTHER" id="PTHR10000">
    <property type="entry name" value="PHOSPHOSERINE PHOSPHATASE"/>
    <property type="match status" value="1"/>
</dbReference>
<dbReference type="RefSeq" id="WP_027698522.1">
    <property type="nucleotide sequence ID" value="NZ_DF820486.1"/>
</dbReference>
<keyword evidence="2" id="KW-1185">Reference proteome</keyword>
<dbReference type="eggNOG" id="COG0561">
    <property type="taxonomic scope" value="Bacteria"/>
</dbReference>
<name>A0A069CZB6_WEIOS</name>
<evidence type="ECO:0000313" key="2">
    <source>
        <dbReference type="Proteomes" id="UP000030643"/>
    </source>
</evidence>
<dbReference type="Pfam" id="PF08282">
    <property type="entry name" value="Hydrolase_3"/>
    <property type="match status" value="1"/>
</dbReference>
<dbReference type="NCBIfam" id="TIGR01484">
    <property type="entry name" value="HAD-SF-IIB"/>
    <property type="match status" value="1"/>
</dbReference>
<dbReference type="SUPFAM" id="SSF56784">
    <property type="entry name" value="HAD-like"/>
    <property type="match status" value="1"/>
</dbReference>
<gene>
    <name evidence="1" type="primary">supH</name>
    <name evidence="1" type="ORF">WOSG25_030070</name>
</gene>
<reference evidence="2" key="1">
    <citation type="journal article" date="2014" name="Genome Announc.">
        <title>Draft genome sequence of Weissella oryzae SG25T, isolated from fermented rice grains.</title>
        <authorList>
            <person name="Tanizawa Y."/>
            <person name="Fujisawa T."/>
            <person name="Mochizuki T."/>
            <person name="Kaminuma E."/>
            <person name="Suzuki Y."/>
            <person name="Nakamura Y."/>
            <person name="Tohno M."/>
        </authorList>
    </citation>
    <scope>NUCLEOTIDE SEQUENCE [LARGE SCALE GENOMIC DNA]</scope>
    <source>
        <strain evidence="2">DSM 25784 / JCM 18191 / LMG 30913 / SG25</strain>
    </source>
</reference>
<dbReference type="STRING" id="1329250.WOSG25_030070"/>
<dbReference type="GO" id="GO:0016791">
    <property type="term" value="F:phosphatase activity"/>
    <property type="evidence" value="ECO:0007669"/>
    <property type="project" value="TreeGrafter"/>
</dbReference>
<dbReference type="InterPro" id="IPR006379">
    <property type="entry name" value="HAD-SF_hydro_IIB"/>
</dbReference>
<dbReference type="PANTHER" id="PTHR10000:SF53">
    <property type="entry name" value="5-AMINO-6-(5-PHOSPHO-D-RIBITYLAMINO)URACIL PHOSPHATASE YBJI-RELATED"/>
    <property type="match status" value="1"/>
</dbReference>
<dbReference type="PROSITE" id="PS01229">
    <property type="entry name" value="COF_2"/>
    <property type="match status" value="1"/>
</dbReference>
<dbReference type="Gene3D" id="3.30.1240.10">
    <property type="match status" value="1"/>
</dbReference>
<protein>
    <submittedName>
        <fullName evidence="1">Sugar phosphatase</fullName>
    </submittedName>
</protein>
<dbReference type="GO" id="GO:0000287">
    <property type="term" value="F:magnesium ion binding"/>
    <property type="evidence" value="ECO:0007669"/>
    <property type="project" value="TreeGrafter"/>
</dbReference>
<dbReference type="OrthoDB" id="9814970at2"/>